<gene>
    <name evidence="2" type="ORF">GCM10022224_034470</name>
</gene>
<comment type="caution">
    <text evidence="2">The sequence shown here is derived from an EMBL/GenBank/DDBJ whole genome shotgun (WGS) entry which is preliminary data.</text>
</comment>
<evidence type="ECO:0000313" key="3">
    <source>
        <dbReference type="Proteomes" id="UP001500902"/>
    </source>
</evidence>
<keyword evidence="1" id="KW-0472">Membrane</keyword>
<feature type="transmembrane region" description="Helical" evidence="1">
    <location>
        <begin position="245"/>
        <end position="265"/>
    </location>
</feature>
<feature type="transmembrane region" description="Helical" evidence="1">
    <location>
        <begin position="90"/>
        <end position="111"/>
    </location>
</feature>
<keyword evidence="1" id="KW-0812">Transmembrane</keyword>
<sequence>MPRSQKRERQGAGRGLFSHVYRTAHRVRVAYPGVGVVVLSRYSDASVAPTGGRRPVLTGSRLTGPDGPAGPNKIIRIVALLRAAVARYRFGRPAAIAVALYLTAAAVAAGYDGGRWFVVVAAAGFWPWDDGAGLLPAAIGVLNAWALWQILRGPAASRAGTLPRDVVWLRRLLYADVAGDLLLWEFLDDVSDVAEYAASWAVWAATMVLLVRALAGGVSARFRIIALGLGLTGVLAAALRPFAEVPLLTSSLLVAMATLGCKAMIMAGQGRDGRFSAVTVAIGWTALLVPQVYSLLQVGRVAFDGLSFAVHALDGLIVVWAARTAHELAAPGPGVAVPGTGRTPWLLATVVVLVLPMAVVGAEGDARLTYTSADEGCRDRLQPAAGLGPEERRRSFLCVARDETFAADSMFPEDLADQRVLAYGSQLCALPGDRERNALHERAGGTADTIELAAALEYLCPGIVARQNAEADRRQAERDRQEAAWKAEANARCADPWPGARARRQGTAAYMLSEGGGYAVFDDRDDSAGVPEDIYGGGDETADIFDAVEDGFIDVVGSSAAIVTNGDAAMCLTVKVFNRAPPLRLTGWDQVVEVGIASRSGRLVVPTYPEGGGSGAAGPLPDLAVAGPGHYRLRIYARTLPWDENDPDAPLEEHLLVVYPGRSTDKVVHRLRG</sequence>
<organism evidence="2 3">
    <name type="scientific">Nonomuraea antimicrobica</name>
    <dbReference type="NCBI Taxonomy" id="561173"/>
    <lineage>
        <taxon>Bacteria</taxon>
        <taxon>Bacillati</taxon>
        <taxon>Actinomycetota</taxon>
        <taxon>Actinomycetes</taxon>
        <taxon>Streptosporangiales</taxon>
        <taxon>Streptosporangiaceae</taxon>
        <taxon>Nonomuraea</taxon>
    </lineage>
</organism>
<accession>A0ABP7BTN6</accession>
<keyword evidence="1" id="KW-1133">Transmembrane helix</keyword>
<reference evidence="3" key="1">
    <citation type="journal article" date="2019" name="Int. J. Syst. Evol. Microbiol.">
        <title>The Global Catalogue of Microorganisms (GCM) 10K type strain sequencing project: providing services to taxonomists for standard genome sequencing and annotation.</title>
        <authorList>
            <consortium name="The Broad Institute Genomics Platform"/>
            <consortium name="The Broad Institute Genome Sequencing Center for Infectious Disease"/>
            <person name="Wu L."/>
            <person name="Ma J."/>
        </authorList>
    </citation>
    <scope>NUCLEOTIDE SEQUENCE [LARGE SCALE GENOMIC DNA]</scope>
    <source>
        <strain evidence="3">JCM 16904</strain>
    </source>
</reference>
<dbReference type="Proteomes" id="UP001500902">
    <property type="component" value="Unassembled WGS sequence"/>
</dbReference>
<evidence type="ECO:0000256" key="1">
    <source>
        <dbReference type="SAM" id="Phobius"/>
    </source>
</evidence>
<name>A0ABP7BTN6_9ACTN</name>
<dbReference type="EMBL" id="BAAAZP010000067">
    <property type="protein sequence ID" value="GAA3667386.1"/>
    <property type="molecule type" value="Genomic_DNA"/>
</dbReference>
<feature type="transmembrane region" description="Helical" evidence="1">
    <location>
        <begin position="193"/>
        <end position="215"/>
    </location>
</feature>
<feature type="transmembrane region" description="Helical" evidence="1">
    <location>
        <begin position="277"/>
        <end position="296"/>
    </location>
</feature>
<protein>
    <submittedName>
        <fullName evidence="2">Uncharacterized protein</fullName>
    </submittedName>
</protein>
<evidence type="ECO:0000313" key="2">
    <source>
        <dbReference type="EMBL" id="GAA3667386.1"/>
    </source>
</evidence>
<keyword evidence="3" id="KW-1185">Reference proteome</keyword>
<feature type="transmembrane region" description="Helical" evidence="1">
    <location>
        <begin position="222"/>
        <end position="239"/>
    </location>
</feature>
<proteinExistence type="predicted"/>